<dbReference type="STRING" id="1817883.A3G31_01920"/>
<dbReference type="SUPFAM" id="SSF81296">
    <property type="entry name" value="E set domains"/>
    <property type="match status" value="1"/>
</dbReference>
<organism evidence="2 3">
    <name type="scientific">Candidatus Schekmanbacteria bacterium RIFCSPLOWO2_12_FULL_38_15</name>
    <dbReference type="NCBI Taxonomy" id="1817883"/>
    <lineage>
        <taxon>Bacteria</taxon>
        <taxon>Candidatus Schekmaniibacteriota</taxon>
    </lineage>
</organism>
<dbReference type="InterPro" id="IPR013783">
    <property type="entry name" value="Ig-like_fold"/>
</dbReference>
<dbReference type="InterPro" id="IPR036280">
    <property type="entry name" value="Multihaem_cyt_sf"/>
</dbReference>
<accession>A0A1F7SNQ2</accession>
<dbReference type="Pfam" id="PF09099">
    <property type="entry name" value="Qn_am_d_aIII"/>
    <property type="match status" value="1"/>
</dbReference>
<feature type="domain" description="Quinohemoprotein amine dehydrogenase alpha subunit" evidence="1">
    <location>
        <begin position="30"/>
        <end position="98"/>
    </location>
</feature>
<proteinExistence type="predicted"/>
<name>A0A1F7SNQ2_9BACT</name>
<protein>
    <recommendedName>
        <fullName evidence="1">Quinohemoprotein amine dehydrogenase alpha subunit domain-containing protein</fullName>
    </recommendedName>
</protein>
<evidence type="ECO:0000313" key="2">
    <source>
        <dbReference type="EMBL" id="OGL54858.1"/>
    </source>
</evidence>
<dbReference type="InterPro" id="IPR015183">
    <property type="entry name" value="QH-AmDH_asu_dom_III"/>
</dbReference>
<comment type="caution">
    <text evidence="2">The sequence shown here is derived from an EMBL/GenBank/DDBJ whole genome shotgun (WGS) entry which is preliminary data.</text>
</comment>
<dbReference type="AlphaFoldDB" id="A0A1F7SNQ2"/>
<evidence type="ECO:0000313" key="3">
    <source>
        <dbReference type="Proteomes" id="UP000178082"/>
    </source>
</evidence>
<reference evidence="2 3" key="1">
    <citation type="journal article" date="2016" name="Nat. Commun.">
        <title>Thousands of microbial genomes shed light on interconnected biogeochemical processes in an aquifer system.</title>
        <authorList>
            <person name="Anantharaman K."/>
            <person name="Brown C.T."/>
            <person name="Hug L.A."/>
            <person name="Sharon I."/>
            <person name="Castelle C.J."/>
            <person name="Probst A.J."/>
            <person name="Thomas B.C."/>
            <person name="Singh A."/>
            <person name="Wilkins M.J."/>
            <person name="Karaoz U."/>
            <person name="Brodie E.L."/>
            <person name="Williams K.H."/>
            <person name="Hubbard S.S."/>
            <person name="Banfield J.F."/>
        </authorList>
    </citation>
    <scope>NUCLEOTIDE SEQUENCE [LARGE SCALE GENOMIC DNA]</scope>
</reference>
<dbReference type="SUPFAM" id="SSF48695">
    <property type="entry name" value="Multiheme cytochromes"/>
    <property type="match status" value="1"/>
</dbReference>
<sequence length="229" mass="25294">MRKFRFLILFIMIGVFIIPISAFAAISKIKVTAIVPKLIKQNDTKTITIKGSGFKQNAEVNLGQGITVLSTTVKSREIKVQVEVALDAKIGYRTIIVENTNGKKAKKLKGLKVQKCINDCEEPVPFTGNPIPIHDKNSSQYRTDCTNASCHKGILKETSLNSSIDTFHVLKILKLSIIPGKTNDAKCLYCHKNTDIVERSAGSLRKNVDVAICYPCHAPGSIGKEFYKE</sequence>
<dbReference type="EMBL" id="MGDI01000005">
    <property type="protein sequence ID" value="OGL54858.1"/>
    <property type="molecule type" value="Genomic_DNA"/>
</dbReference>
<dbReference type="Proteomes" id="UP000178082">
    <property type="component" value="Unassembled WGS sequence"/>
</dbReference>
<dbReference type="Gene3D" id="2.60.40.10">
    <property type="entry name" value="Immunoglobulins"/>
    <property type="match status" value="1"/>
</dbReference>
<gene>
    <name evidence="2" type="ORF">A3G31_01920</name>
</gene>
<dbReference type="InterPro" id="IPR014756">
    <property type="entry name" value="Ig_E-set"/>
</dbReference>
<evidence type="ECO:0000259" key="1">
    <source>
        <dbReference type="Pfam" id="PF09099"/>
    </source>
</evidence>